<dbReference type="PIRSF" id="PIRSF000876">
    <property type="entry name" value="RR_chemtxs_CheB"/>
    <property type="match status" value="1"/>
</dbReference>
<comment type="similarity">
    <text evidence="6">Belongs to the CheB family.</text>
</comment>
<dbReference type="SUPFAM" id="SSF52738">
    <property type="entry name" value="Methylesterase CheB, C-terminal domain"/>
    <property type="match status" value="1"/>
</dbReference>
<evidence type="ECO:0000313" key="11">
    <source>
        <dbReference type="EMBL" id="KXU33959.1"/>
    </source>
</evidence>
<feature type="active site" evidence="6 7">
    <location>
        <position position="168"/>
    </location>
</feature>
<dbReference type="InterPro" id="IPR035909">
    <property type="entry name" value="CheB_C"/>
</dbReference>
<dbReference type="RefSeq" id="WP_068393417.1">
    <property type="nucleotide sequence ID" value="NZ_LSZO01000220.1"/>
</dbReference>
<comment type="caution">
    <text evidence="11">The sequence shown here is derived from an EMBL/GenBank/DDBJ whole genome shotgun (WGS) entry which is preliminary data.</text>
</comment>
<dbReference type="GO" id="GO:0005737">
    <property type="term" value="C:cytoplasm"/>
    <property type="evidence" value="ECO:0007669"/>
    <property type="project" value="UniProtKB-SubCell"/>
</dbReference>
<dbReference type="CDD" id="cd16432">
    <property type="entry name" value="CheB_Rec"/>
    <property type="match status" value="1"/>
</dbReference>
<feature type="active site" evidence="6 7">
    <location>
        <position position="195"/>
    </location>
</feature>
<dbReference type="InterPro" id="IPR001789">
    <property type="entry name" value="Sig_transdc_resp-reg_receiver"/>
</dbReference>
<comment type="catalytic activity">
    <reaction evidence="5 6">
        <text>[protein]-L-glutamate 5-O-methyl ester + H2O = L-glutamyl-[protein] + methanol + H(+)</text>
        <dbReference type="Rhea" id="RHEA:23236"/>
        <dbReference type="Rhea" id="RHEA-COMP:10208"/>
        <dbReference type="Rhea" id="RHEA-COMP:10311"/>
        <dbReference type="ChEBI" id="CHEBI:15377"/>
        <dbReference type="ChEBI" id="CHEBI:15378"/>
        <dbReference type="ChEBI" id="CHEBI:17790"/>
        <dbReference type="ChEBI" id="CHEBI:29973"/>
        <dbReference type="ChEBI" id="CHEBI:82795"/>
        <dbReference type="EC" id="3.1.1.61"/>
    </reaction>
</comment>
<organism evidence="11 12">
    <name type="scientific">Ventosimonas gracilis</name>
    <dbReference type="NCBI Taxonomy" id="1680762"/>
    <lineage>
        <taxon>Bacteria</taxon>
        <taxon>Pseudomonadati</taxon>
        <taxon>Pseudomonadota</taxon>
        <taxon>Gammaproteobacteria</taxon>
        <taxon>Pseudomonadales</taxon>
        <taxon>Ventosimonadaceae</taxon>
        <taxon>Ventosimonas</taxon>
    </lineage>
</organism>
<dbReference type="GO" id="GO:0050568">
    <property type="term" value="F:protein-glutamine glutaminase activity"/>
    <property type="evidence" value="ECO:0007669"/>
    <property type="project" value="UniProtKB-UniRule"/>
</dbReference>
<dbReference type="PANTHER" id="PTHR42872">
    <property type="entry name" value="PROTEIN-GLUTAMATE METHYLESTERASE/PROTEIN-GLUTAMINE GLUTAMINASE"/>
    <property type="match status" value="1"/>
</dbReference>
<dbReference type="HAMAP" id="MF_00099">
    <property type="entry name" value="CheB_chemtxs"/>
    <property type="match status" value="1"/>
</dbReference>
<keyword evidence="4 6" id="KW-0378">Hydrolase</keyword>
<dbReference type="InterPro" id="IPR008248">
    <property type="entry name" value="CheB-like"/>
</dbReference>
<dbReference type="GO" id="GO:0000156">
    <property type="term" value="F:phosphorelay response regulator activity"/>
    <property type="evidence" value="ECO:0007669"/>
    <property type="project" value="InterPro"/>
</dbReference>
<sequence length="346" mass="37066">MAIRVLVVDDSAFFRKRLTELLSLDPKIEVIGSASDGQQAIEQTLALKPDVITLDYEMPVLDGISALRRIMQKRPTPVLMFSSLTHEGARVTLDALAAGAVDFLPKNFAELATRPQQVQQLLCSRIYAIAQSRQLPLLGSMPAHQQTSLAATKAPLPRAYKLVIIGSSTGGPVALQRILRELPADFPAPLLLIQHMPASFTSAFAERLNAACKIAVKEAEDGDFLRPGRALLAPGGRQLLLTAQQRVRLVNGDERQSYRPSVDISFAAAANGYGNKVLALVLTGMGSDGCEGARLLKKAGSQVWVQDEASCVINGMPQAVVKAGLADAVYSLADLPAYLQRACSAV</sequence>
<proteinExistence type="inferred from homology"/>
<comment type="function">
    <text evidence="6">Involved in chemotaxis. Part of a chemotaxis signal transduction system that modulates chemotaxis in response to various stimuli. Catalyzes the demethylation of specific methylglutamate residues introduced into the chemoreceptors (methyl-accepting chemotaxis proteins or MCP) by CheR. Also mediates the irreversible deamidation of specific glutamine residues to glutamic acid.</text>
</comment>
<dbReference type="OrthoDB" id="9793421at2"/>
<dbReference type="GO" id="GO:0006935">
    <property type="term" value="P:chemotaxis"/>
    <property type="evidence" value="ECO:0007669"/>
    <property type="project" value="UniProtKB-UniRule"/>
</dbReference>
<comment type="catalytic activity">
    <reaction evidence="6">
        <text>L-glutaminyl-[protein] + H2O = L-glutamyl-[protein] + NH4(+)</text>
        <dbReference type="Rhea" id="RHEA:16441"/>
        <dbReference type="Rhea" id="RHEA-COMP:10207"/>
        <dbReference type="Rhea" id="RHEA-COMP:10208"/>
        <dbReference type="ChEBI" id="CHEBI:15377"/>
        <dbReference type="ChEBI" id="CHEBI:28938"/>
        <dbReference type="ChEBI" id="CHEBI:29973"/>
        <dbReference type="ChEBI" id="CHEBI:30011"/>
        <dbReference type="EC" id="3.5.1.44"/>
    </reaction>
</comment>
<dbReference type="CDD" id="cd17541">
    <property type="entry name" value="REC_CheB-like"/>
    <property type="match status" value="1"/>
</dbReference>
<name>A0A139SHC7_9GAMM</name>
<dbReference type="InterPro" id="IPR000673">
    <property type="entry name" value="Sig_transdc_resp-reg_Me-estase"/>
</dbReference>
<dbReference type="Gene3D" id="3.40.50.2300">
    <property type="match status" value="1"/>
</dbReference>
<keyword evidence="2 6" id="KW-0145">Chemotaxis</keyword>
<gene>
    <name evidence="6" type="primary">cheB</name>
    <name evidence="11" type="ORF">AXE65_08025</name>
</gene>
<evidence type="ECO:0000313" key="12">
    <source>
        <dbReference type="Proteomes" id="UP000072660"/>
    </source>
</evidence>
<dbReference type="EC" id="3.1.1.61" evidence="6"/>
<evidence type="ECO:0000256" key="8">
    <source>
        <dbReference type="PROSITE-ProRule" id="PRU00169"/>
    </source>
</evidence>
<accession>A0A139SHC7</accession>
<dbReference type="PROSITE" id="PS50110">
    <property type="entry name" value="RESPONSE_REGULATORY"/>
    <property type="match status" value="1"/>
</dbReference>
<protein>
    <recommendedName>
        <fullName evidence="6">Protein-glutamate methylesterase/protein-glutamine glutaminase</fullName>
        <ecNumber evidence="6">3.1.1.61</ecNumber>
        <ecNumber evidence="6">3.5.1.44</ecNumber>
    </recommendedName>
</protein>
<keyword evidence="12" id="KW-1185">Reference proteome</keyword>
<comment type="PTM">
    <text evidence="6">Phosphorylated by CheA. Phosphorylation of the N-terminal regulatory domain activates the methylesterase activity.</text>
</comment>
<evidence type="ECO:0000256" key="2">
    <source>
        <dbReference type="ARBA" id="ARBA00022500"/>
    </source>
</evidence>
<evidence type="ECO:0000256" key="3">
    <source>
        <dbReference type="ARBA" id="ARBA00022553"/>
    </source>
</evidence>
<evidence type="ECO:0000256" key="4">
    <source>
        <dbReference type="ARBA" id="ARBA00022801"/>
    </source>
</evidence>
<dbReference type="Proteomes" id="UP000072660">
    <property type="component" value="Unassembled WGS sequence"/>
</dbReference>
<evidence type="ECO:0000256" key="1">
    <source>
        <dbReference type="ARBA" id="ARBA00022490"/>
    </source>
</evidence>
<comment type="domain">
    <text evidence="6">Contains a C-terminal catalytic domain, and an N-terminal region which modulates catalytic activity.</text>
</comment>
<evidence type="ECO:0000256" key="7">
    <source>
        <dbReference type="PROSITE-ProRule" id="PRU00050"/>
    </source>
</evidence>
<keyword evidence="3 6" id="KW-0597">Phosphoprotein</keyword>
<evidence type="ECO:0000256" key="6">
    <source>
        <dbReference type="HAMAP-Rule" id="MF_00099"/>
    </source>
</evidence>
<keyword evidence="1 6" id="KW-0963">Cytoplasm</keyword>
<feature type="modified residue" description="4-aspartylphosphate" evidence="6 8">
    <location>
        <position position="55"/>
    </location>
</feature>
<dbReference type="EC" id="3.5.1.44" evidence="6"/>
<dbReference type="SUPFAM" id="SSF52172">
    <property type="entry name" value="CheY-like"/>
    <property type="match status" value="1"/>
</dbReference>
<dbReference type="SMART" id="SM00448">
    <property type="entry name" value="REC"/>
    <property type="match status" value="1"/>
</dbReference>
<evidence type="ECO:0000259" key="9">
    <source>
        <dbReference type="PROSITE" id="PS50110"/>
    </source>
</evidence>
<dbReference type="AlphaFoldDB" id="A0A139SHC7"/>
<dbReference type="FunFam" id="3.40.50.2300:FF:000077">
    <property type="entry name" value="Chemotaxis response regulator"/>
    <property type="match status" value="1"/>
</dbReference>
<feature type="active site" evidence="6 7">
    <location>
        <position position="288"/>
    </location>
</feature>
<reference evidence="11 12" key="1">
    <citation type="submission" date="2016-02" db="EMBL/GenBank/DDBJ databases">
        <authorList>
            <person name="Wen L."/>
            <person name="He K."/>
            <person name="Yang H."/>
        </authorList>
    </citation>
    <scope>NUCLEOTIDE SEQUENCE [LARGE SCALE GENOMIC DNA]</scope>
    <source>
        <strain evidence="11 12">CV58</strain>
    </source>
</reference>
<evidence type="ECO:0000256" key="5">
    <source>
        <dbReference type="ARBA" id="ARBA00048267"/>
    </source>
</evidence>
<dbReference type="PROSITE" id="PS50122">
    <property type="entry name" value="CHEB"/>
    <property type="match status" value="1"/>
</dbReference>
<dbReference type="Pfam" id="PF01339">
    <property type="entry name" value="CheB_methylest"/>
    <property type="match status" value="1"/>
</dbReference>
<dbReference type="Gene3D" id="3.40.50.180">
    <property type="entry name" value="Methylesterase CheB, C-terminal domain"/>
    <property type="match status" value="1"/>
</dbReference>
<dbReference type="NCBIfam" id="NF001965">
    <property type="entry name" value="PRK00742.1"/>
    <property type="match status" value="1"/>
</dbReference>
<dbReference type="EMBL" id="LSZO01000220">
    <property type="protein sequence ID" value="KXU33959.1"/>
    <property type="molecule type" value="Genomic_DNA"/>
</dbReference>
<dbReference type="PANTHER" id="PTHR42872:SF3">
    <property type="entry name" value="PROTEIN-GLUTAMATE METHYLESTERASE_PROTEIN-GLUTAMINE GLUTAMINASE 1"/>
    <property type="match status" value="1"/>
</dbReference>
<evidence type="ECO:0000259" key="10">
    <source>
        <dbReference type="PROSITE" id="PS50122"/>
    </source>
</evidence>
<dbReference type="InterPro" id="IPR011006">
    <property type="entry name" value="CheY-like_superfamily"/>
</dbReference>
<comment type="subcellular location">
    <subcellularLocation>
        <location evidence="6">Cytoplasm</location>
    </subcellularLocation>
</comment>
<feature type="domain" description="Response regulatory" evidence="9">
    <location>
        <begin position="4"/>
        <end position="121"/>
    </location>
</feature>
<feature type="domain" description="CheB-type methylesterase" evidence="10">
    <location>
        <begin position="155"/>
        <end position="346"/>
    </location>
</feature>
<dbReference type="Pfam" id="PF00072">
    <property type="entry name" value="Response_reg"/>
    <property type="match status" value="1"/>
</dbReference>
<dbReference type="GO" id="GO:0008984">
    <property type="term" value="F:protein-glutamate methylesterase activity"/>
    <property type="evidence" value="ECO:0007669"/>
    <property type="project" value="UniProtKB-UniRule"/>
</dbReference>